<sequence>MSCRGNFSSISERGPLGHMCTLRAVGLEVESHAATWQEAEEDAALALTQEMLRRERAARYPRSVGRASVRRRAP</sequence>
<dbReference type="Proteomes" id="UP000662747">
    <property type="component" value="Chromosome"/>
</dbReference>
<organism evidence="1 2">
    <name type="scientific">Pyxidicoccus parkwayensis</name>
    <dbReference type="NCBI Taxonomy" id="2813578"/>
    <lineage>
        <taxon>Bacteria</taxon>
        <taxon>Pseudomonadati</taxon>
        <taxon>Myxococcota</taxon>
        <taxon>Myxococcia</taxon>
        <taxon>Myxococcales</taxon>
        <taxon>Cystobacterineae</taxon>
        <taxon>Myxococcaceae</taxon>
        <taxon>Pyxidicoccus</taxon>
    </lineage>
</organism>
<name>A0ABX7PDQ5_9BACT</name>
<proteinExistence type="predicted"/>
<gene>
    <name evidence="1" type="ORF">JY651_28865</name>
</gene>
<evidence type="ECO:0000313" key="2">
    <source>
        <dbReference type="Proteomes" id="UP000662747"/>
    </source>
</evidence>
<protein>
    <submittedName>
        <fullName evidence="1">Uncharacterized protein</fullName>
    </submittedName>
</protein>
<evidence type="ECO:0000313" key="1">
    <source>
        <dbReference type="EMBL" id="QSQ28619.1"/>
    </source>
</evidence>
<dbReference type="RefSeq" id="WP_206730129.1">
    <property type="nucleotide sequence ID" value="NZ_CP071090.1"/>
</dbReference>
<accession>A0ABX7PDQ5</accession>
<keyword evidence="2" id="KW-1185">Reference proteome</keyword>
<reference evidence="1 2" key="1">
    <citation type="submission" date="2021-02" db="EMBL/GenBank/DDBJ databases">
        <title>De Novo genome assembly of isolated myxobacteria.</title>
        <authorList>
            <person name="Stevens D.C."/>
        </authorList>
    </citation>
    <scope>NUCLEOTIDE SEQUENCE [LARGE SCALE GENOMIC DNA]</scope>
    <source>
        <strain evidence="2">SCPEA02</strain>
    </source>
</reference>
<dbReference type="EMBL" id="CP071090">
    <property type="protein sequence ID" value="QSQ28619.1"/>
    <property type="molecule type" value="Genomic_DNA"/>
</dbReference>